<keyword evidence="9" id="KW-1185">Reference proteome</keyword>
<dbReference type="PANTHER" id="PTHR31791">
    <property type="entry name" value="FRIGIDA-LIKE PROTEIN 3-RELATED"/>
    <property type="match status" value="1"/>
</dbReference>
<organism evidence="8 9">
    <name type="scientific">Rubus argutus</name>
    <name type="common">Southern blackberry</name>
    <dbReference type="NCBI Taxonomy" id="59490"/>
    <lineage>
        <taxon>Eukaryota</taxon>
        <taxon>Viridiplantae</taxon>
        <taxon>Streptophyta</taxon>
        <taxon>Embryophyta</taxon>
        <taxon>Tracheophyta</taxon>
        <taxon>Spermatophyta</taxon>
        <taxon>Magnoliopsida</taxon>
        <taxon>eudicotyledons</taxon>
        <taxon>Gunneridae</taxon>
        <taxon>Pentapetalae</taxon>
        <taxon>rosids</taxon>
        <taxon>fabids</taxon>
        <taxon>Rosales</taxon>
        <taxon>Rosaceae</taxon>
        <taxon>Rosoideae</taxon>
        <taxon>Rosoideae incertae sedis</taxon>
        <taxon>Rubus</taxon>
    </lineage>
</organism>
<dbReference type="InterPro" id="IPR012474">
    <property type="entry name" value="Frigida"/>
</dbReference>
<keyword evidence="4 5" id="KW-0287">Flowering</keyword>
<keyword evidence="3 5" id="KW-0221">Differentiation</keyword>
<dbReference type="EMBL" id="JBEDUW010000006">
    <property type="protein sequence ID" value="KAK9919679.1"/>
    <property type="molecule type" value="Genomic_DNA"/>
</dbReference>
<feature type="region of interest" description="Disordered" evidence="7">
    <location>
        <begin position="595"/>
        <end position="616"/>
    </location>
</feature>
<keyword evidence="6" id="KW-0175">Coiled coil</keyword>
<dbReference type="Proteomes" id="UP001457282">
    <property type="component" value="Unassembled WGS sequence"/>
</dbReference>
<dbReference type="PANTHER" id="PTHR31791:SF70">
    <property type="entry name" value="FRIGIDA-LIKE PROTEIN"/>
    <property type="match status" value="1"/>
</dbReference>
<protein>
    <recommendedName>
        <fullName evidence="5">FRIGIDA-like protein</fullName>
    </recommendedName>
</protein>
<accession>A0AAW1W891</accession>
<evidence type="ECO:0000256" key="6">
    <source>
        <dbReference type="SAM" id="Coils"/>
    </source>
</evidence>
<dbReference type="Pfam" id="PF07899">
    <property type="entry name" value="Frigida"/>
    <property type="match status" value="1"/>
</dbReference>
<evidence type="ECO:0000256" key="3">
    <source>
        <dbReference type="ARBA" id="ARBA00022782"/>
    </source>
</evidence>
<evidence type="ECO:0000256" key="5">
    <source>
        <dbReference type="RuleBase" id="RU364012"/>
    </source>
</evidence>
<feature type="compositionally biased region" description="Basic and acidic residues" evidence="7">
    <location>
        <begin position="704"/>
        <end position="717"/>
    </location>
</feature>
<evidence type="ECO:0000256" key="2">
    <source>
        <dbReference type="ARBA" id="ARBA00022473"/>
    </source>
</evidence>
<feature type="coiled-coil region" evidence="6">
    <location>
        <begin position="280"/>
        <end position="378"/>
    </location>
</feature>
<keyword evidence="2 5" id="KW-0217">Developmental protein</keyword>
<evidence type="ECO:0000256" key="1">
    <source>
        <dbReference type="ARBA" id="ARBA00008956"/>
    </source>
</evidence>
<evidence type="ECO:0000256" key="4">
    <source>
        <dbReference type="ARBA" id="ARBA00023089"/>
    </source>
</evidence>
<feature type="coiled-coil region" evidence="6">
    <location>
        <begin position="123"/>
        <end position="234"/>
    </location>
</feature>
<reference evidence="8 9" key="1">
    <citation type="journal article" date="2023" name="G3 (Bethesda)">
        <title>A chromosome-length genome assembly and annotation of blackberry (Rubus argutus, cv. 'Hillquist').</title>
        <authorList>
            <person name="Bruna T."/>
            <person name="Aryal R."/>
            <person name="Dudchenko O."/>
            <person name="Sargent D.J."/>
            <person name="Mead D."/>
            <person name="Buti M."/>
            <person name="Cavallini A."/>
            <person name="Hytonen T."/>
            <person name="Andres J."/>
            <person name="Pham M."/>
            <person name="Weisz D."/>
            <person name="Mascagni F."/>
            <person name="Usai G."/>
            <person name="Natali L."/>
            <person name="Bassil N."/>
            <person name="Fernandez G.E."/>
            <person name="Lomsadze A."/>
            <person name="Armour M."/>
            <person name="Olukolu B."/>
            <person name="Poorten T."/>
            <person name="Britton C."/>
            <person name="Davik J."/>
            <person name="Ashrafi H."/>
            <person name="Aiden E.L."/>
            <person name="Borodovsky M."/>
            <person name="Worthington M."/>
        </authorList>
    </citation>
    <scope>NUCLEOTIDE SEQUENCE [LARGE SCALE GENOMIC DNA]</scope>
    <source>
        <strain evidence="8">PI 553951</strain>
    </source>
</reference>
<sequence>MEKIGSDLKLADSKQSSLGKAYESLHAQASSFLVLGLQWKDLEEHFDSTRNSLQTRFQELQVRENQIGDQVKKLEALESETRYKAGKLRDVEKMVGEKQKEVENGKSHLHSLKSLIQENCEELEIKEKRFSQVEKLLREKEKLLKERTKKLSRVENQIEERAKEVESKEKEVKVVQGVLDKYCDDIELKERRLRDIEGSIEKQKKECDLKGEQVKSAQRLIEECDRELKLKKGEMKSIRDSMLAYSDKIKSKEKIIGAMDLQMKDFWLHKKAMEEWCCNLDLKQRELEGWVEKLESTEKQFEPKVEEINLIDKRLNDCLNEAQLKLERHFHSLNELRQEHQKHFDSLEKSVQERSHELEMKERRLEEKAKDLELKQQQFDSIPKATGEQMKSKEKAMSSTVSSSVRIEEPESSVAKSAAAFLSANLQPSASIDATNFQGFTFIATYELVSTINGGDIVNLLGVISQHRQALELCQAVGFADKIPGFIRNLIERKQLIDAVRFICTFKLFDKFPPVQLLKQYVHDARKYASEMCRNHLSFGEREKVVDDLIGDLRAVHRCIKDYNLESEYPSADIELQVVHLGRLKEHYRSLAPSLASRIDQQDQRKRKRPSTTTYAPITQSQQQLEQNYHQTAVSTARPYALPTSTSIYPQSSLSPLLYANYGLPGQFGMAANDHVNGANYQARLMLTLNGQYVSNSGNPLPEHSADHDHPHIVILE</sequence>
<dbReference type="GO" id="GO:0009908">
    <property type="term" value="P:flower development"/>
    <property type="evidence" value="ECO:0007669"/>
    <property type="project" value="UniProtKB-KW"/>
</dbReference>
<gene>
    <name evidence="8" type="ORF">M0R45_028262</name>
</gene>
<evidence type="ECO:0000256" key="7">
    <source>
        <dbReference type="SAM" id="MobiDB-lite"/>
    </source>
</evidence>
<evidence type="ECO:0000313" key="9">
    <source>
        <dbReference type="Proteomes" id="UP001457282"/>
    </source>
</evidence>
<dbReference type="AlphaFoldDB" id="A0AAW1W891"/>
<evidence type="ECO:0000313" key="8">
    <source>
        <dbReference type="EMBL" id="KAK9919679.1"/>
    </source>
</evidence>
<name>A0AAW1W891_RUBAR</name>
<proteinExistence type="inferred from homology"/>
<dbReference type="GO" id="GO:0030154">
    <property type="term" value="P:cell differentiation"/>
    <property type="evidence" value="ECO:0007669"/>
    <property type="project" value="UniProtKB-KW"/>
</dbReference>
<comment type="caution">
    <text evidence="8">The sequence shown here is derived from an EMBL/GenBank/DDBJ whole genome shotgun (WGS) entry which is preliminary data.</text>
</comment>
<feature type="region of interest" description="Disordered" evidence="7">
    <location>
        <begin position="698"/>
        <end position="717"/>
    </location>
</feature>
<feature type="region of interest" description="Disordered" evidence="7">
    <location>
        <begin position="384"/>
        <end position="404"/>
    </location>
</feature>
<comment type="similarity">
    <text evidence="1 5">Belongs to the Frigida family.</text>
</comment>